<feature type="domain" description="Tail specific protease" evidence="4">
    <location>
        <begin position="1"/>
        <end position="153"/>
    </location>
</feature>
<evidence type="ECO:0000256" key="2">
    <source>
        <dbReference type="ARBA" id="ARBA00022801"/>
    </source>
</evidence>
<dbReference type="InterPro" id="IPR004447">
    <property type="entry name" value="Peptidase_S41A"/>
</dbReference>
<dbReference type="Gene3D" id="3.90.226.10">
    <property type="entry name" value="2-enoyl-CoA Hydratase, Chain A, domain 1"/>
    <property type="match status" value="1"/>
</dbReference>
<dbReference type="EMBL" id="DRTB01000061">
    <property type="protein sequence ID" value="HHE04608.1"/>
    <property type="molecule type" value="Genomic_DNA"/>
</dbReference>
<reference evidence="5" key="1">
    <citation type="journal article" date="2020" name="mSystems">
        <title>Genome- and Community-Level Interaction Insights into Carbon Utilization and Element Cycling Functions of Hydrothermarchaeota in Hydrothermal Sediment.</title>
        <authorList>
            <person name="Zhou Z."/>
            <person name="Liu Y."/>
            <person name="Xu W."/>
            <person name="Pan J."/>
            <person name="Luo Z.H."/>
            <person name="Li M."/>
        </authorList>
    </citation>
    <scope>NUCLEOTIDE SEQUENCE [LARGE SCALE GENOMIC DNA]</scope>
    <source>
        <strain evidence="5">HyVt-74</strain>
    </source>
</reference>
<dbReference type="SUPFAM" id="SSF52096">
    <property type="entry name" value="ClpP/crotonase"/>
    <property type="match status" value="1"/>
</dbReference>
<dbReference type="GO" id="GO:0008236">
    <property type="term" value="F:serine-type peptidase activity"/>
    <property type="evidence" value="ECO:0007669"/>
    <property type="project" value="UniProtKB-KW"/>
</dbReference>
<dbReference type="PANTHER" id="PTHR32060:SF30">
    <property type="entry name" value="CARBOXY-TERMINAL PROCESSING PROTEASE CTPA"/>
    <property type="match status" value="1"/>
</dbReference>
<comment type="caution">
    <text evidence="5">The sequence shown here is derived from an EMBL/GenBank/DDBJ whole genome shotgun (WGS) entry which is preliminary data.</text>
</comment>
<keyword evidence="3" id="KW-0720">Serine protease</keyword>
<dbReference type="AlphaFoldDB" id="A0A7C5H8Q7"/>
<accession>A0A7C5H8Q7</accession>
<dbReference type="GO" id="GO:0030288">
    <property type="term" value="C:outer membrane-bounded periplasmic space"/>
    <property type="evidence" value="ECO:0007669"/>
    <property type="project" value="TreeGrafter"/>
</dbReference>
<organism evidence="5">
    <name type="scientific">candidate division WOR-3 bacterium</name>
    <dbReference type="NCBI Taxonomy" id="2052148"/>
    <lineage>
        <taxon>Bacteria</taxon>
        <taxon>Bacteria division WOR-3</taxon>
    </lineage>
</organism>
<dbReference type="GO" id="GO:0004175">
    <property type="term" value="F:endopeptidase activity"/>
    <property type="evidence" value="ECO:0007669"/>
    <property type="project" value="TreeGrafter"/>
</dbReference>
<dbReference type="SMART" id="SM00245">
    <property type="entry name" value="TSPc"/>
    <property type="match status" value="1"/>
</dbReference>
<evidence type="ECO:0000256" key="1">
    <source>
        <dbReference type="ARBA" id="ARBA00022670"/>
    </source>
</evidence>
<proteinExistence type="predicted"/>
<evidence type="ECO:0000259" key="4">
    <source>
        <dbReference type="SMART" id="SM00245"/>
    </source>
</evidence>
<dbReference type="Pfam" id="PF03572">
    <property type="entry name" value="Peptidase_S41"/>
    <property type="match status" value="1"/>
</dbReference>
<gene>
    <name evidence="5" type="ORF">ENL19_00940</name>
</gene>
<dbReference type="GO" id="GO:0006508">
    <property type="term" value="P:proteolysis"/>
    <property type="evidence" value="ECO:0007669"/>
    <property type="project" value="UniProtKB-KW"/>
</dbReference>
<dbReference type="GO" id="GO:0007165">
    <property type="term" value="P:signal transduction"/>
    <property type="evidence" value="ECO:0007669"/>
    <property type="project" value="TreeGrafter"/>
</dbReference>
<dbReference type="InterPro" id="IPR005151">
    <property type="entry name" value="Tail-specific_protease"/>
</dbReference>
<dbReference type="InterPro" id="IPR029045">
    <property type="entry name" value="ClpP/crotonase-like_dom_sf"/>
</dbReference>
<keyword evidence="2" id="KW-0378">Hydrolase</keyword>
<evidence type="ECO:0000313" key="5">
    <source>
        <dbReference type="EMBL" id="HHE04608.1"/>
    </source>
</evidence>
<protein>
    <submittedName>
        <fullName evidence="5">Peptidase S41</fullName>
    </submittedName>
</protein>
<evidence type="ECO:0000256" key="3">
    <source>
        <dbReference type="ARBA" id="ARBA00022825"/>
    </source>
</evidence>
<feature type="non-terminal residue" evidence="5">
    <location>
        <position position="1"/>
    </location>
</feature>
<sequence>PTPEAFMSHMLKLKEQGADSFITDLRNNPGGLLSSVIQIADMILDEGVIVSTKGRDSKDYREYKARKGSLMDDIPLIVMINDGSASASEILAGAIKDNHRGILVGTKSYGKGSVQTVRRLPGDVGIRITTALYYTPSGKSIDKIGIEPDEVVEPVEITEEDMSKIKKINEKEIIKKFVEKHPVPTDRDYAELYKLLDEENLSLKPIIVRRLVKNELERNKVPSLIDLDYDVQLRHAVNMLKVMDLYLKKKAS</sequence>
<name>A0A7C5H8Q7_UNCW3</name>
<dbReference type="CDD" id="cd07560">
    <property type="entry name" value="Peptidase_S41_CPP"/>
    <property type="match status" value="1"/>
</dbReference>
<dbReference type="PANTHER" id="PTHR32060">
    <property type="entry name" value="TAIL-SPECIFIC PROTEASE"/>
    <property type="match status" value="1"/>
</dbReference>
<keyword evidence="1" id="KW-0645">Protease</keyword>
<dbReference type="Proteomes" id="UP000886110">
    <property type="component" value="Unassembled WGS sequence"/>
</dbReference>